<evidence type="ECO:0000313" key="8">
    <source>
        <dbReference type="Proteomes" id="UP001327093"/>
    </source>
</evidence>
<dbReference type="InterPro" id="IPR003339">
    <property type="entry name" value="ABC/ECF_trnsptr_transmembrane"/>
</dbReference>
<gene>
    <name evidence="7" type="primary">cbiQ</name>
    <name evidence="7" type="ORF">R4I43_29230</name>
</gene>
<evidence type="ECO:0000256" key="1">
    <source>
        <dbReference type="ARBA" id="ARBA00004651"/>
    </source>
</evidence>
<accession>A0ABU6AJ25</accession>
<feature type="transmembrane region" description="Helical" evidence="6">
    <location>
        <begin position="68"/>
        <end position="87"/>
    </location>
</feature>
<keyword evidence="5 6" id="KW-0472">Membrane</keyword>
<evidence type="ECO:0000256" key="4">
    <source>
        <dbReference type="ARBA" id="ARBA00022989"/>
    </source>
</evidence>
<dbReference type="CDD" id="cd16914">
    <property type="entry name" value="EcfT"/>
    <property type="match status" value="1"/>
</dbReference>
<comment type="caution">
    <text evidence="7">The sequence shown here is derived from an EMBL/GenBank/DDBJ whole genome shotgun (WGS) entry which is preliminary data.</text>
</comment>
<proteinExistence type="predicted"/>
<dbReference type="NCBIfam" id="TIGR02454">
    <property type="entry name" value="ECF_T_CbiQ"/>
    <property type="match status" value="1"/>
</dbReference>
<keyword evidence="3 6" id="KW-0812">Transmembrane</keyword>
<comment type="subcellular location">
    <subcellularLocation>
        <location evidence="1">Cell membrane</location>
        <topology evidence="1">Multi-pass membrane protein</topology>
    </subcellularLocation>
</comment>
<dbReference type="Pfam" id="PF02361">
    <property type="entry name" value="CbiQ"/>
    <property type="match status" value="1"/>
</dbReference>
<reference evidence="7 8" key="1">
    <citation type="submission" date="2023-10" db="EMBL/GenBank/DDBJ databases">
        <title>Saccharopolyspora sp. nov., isolated from mangrove soil.</title>
        <authorList>
            <person name="Lu Y."/>
            <person name="Liu W."/>
        </authorList>
    </citation>
    <scope>NUCLEOTIDE SEQUENCE [LARGE SCALE GENOMIC DNA]</scope>
    <source>
        <strain evidence="7 8">S2-29</strain>
    </source>
</reference>
<organism evidence="7 8">
    <name type="scientific">Saccharopolyspora mangrovi</name>
    <dbReference type="NCBI Taxonomy" id="3082379"/>
    <lineage>
        <taxon>Bacteria</taxon>
        <taxon>Bacillati</taxon>
        <taxon>Actinomycetota</taxon>
        <taxon>Actinomycetes</taxon>
        <taxon>Pseudonocardiales</taxon>
        <taxon>Pseudonocardiaceae</taxon>
        <taxon>Saccharopolyspora</taxon>
    </lineage>
</organism>
<keyword evidence="8" id="KW-1185">Reference proteome</keyword>
<dbReference type="PANTHER" id="PTHR34857">
    <property type="entry name" value="SLL0384 PROTEIN"/>
    <property type="match status" value="1"/>
</dbReference>
<dbReference type="RefSeq" id="WP_324268928.1">
    <property type="nucleotide sequence ID" value="NZ_JAWLNX010000029.1"/>
</dbReference>
<feature type="transmembrane region" description="Helical" evidence="6">
    <location>
        <begin position="44"/>
        <end position="61"/>
    </location>
</feature>
<dbReference type="EMBL" id="JAWLNX010000029">
    <property type="protein sequence ID" value="MEB3371493.1"/>
    <property type="molecule type" value="Genomic_DNA"/>
</dbReference>
<keyword evidence="2" id="KW-1003">Cell membrane</keyword>
<evidence type="ECO:0000256" key="2">
    <source>
        <dbReference type="ARBA" id="ARBA00022475"/>
    </source>
</evidence>
<name>A0ABU6AJ25_9PSEU</name>
<dbReference type="PANTHER" id="PTHR34857:SF2">
    <property type="entry name" value="SLL0384 PROTEIN"/>
    <property type="match status" value="1"/>
</dbReference>
<dbReference type="InterPro" id="IPR051611">
    <property type="entry name" value="ECF_transporter_component"/>
</dbReference>
<keyword evidence="4 6" id="KW-1133">Transmembrane helix</keyword>
<evidence type="ECO:0000256" key="6">
    <source>
        <dbReference type="SAM" id="Phobius"/>
    </source>
</evidence>
<dbReference type="InterPro" id="IPR012809">
    <property type="entry name" value="ECF_CbiQ"/>
</dbReference>
<evidence type="ECO:0000256" key="3">
    <source>
        <dbReference type="ARBA" id="ARBA00022692"/>
    </source>
</evidence>
<evidence type="ECO:0000313" key="7">
    <source>
        <dbReference type="EMBL" id="MEB3371493.1"/>
    </source>
</evidence>
<protein>
    <submittedName>
        <fullName evidence="7">Cobalt ECF transporter T component CbiQ</fullName>
    </submittedName>
</protein>
<feature type="transmembrane region" description="Helical" evidence="6">
    <location>
        <begin position="234"/>
        <end position="253"/>
    </location>
</feature>
<sequence length="255" mass="27206">MGAGHADALHLPGDTPLHRLDPQVKITAAFLLVLCVVATPRENVWAFGGHAALLAVLAGIARIPPRWLVTRLLIEVPFVVLALLLPFTAGGPTTEVAGMALSTEGLLAGFNIMAKGTLGLGTSLLLAATTAPREIVLGLQRLRAPALVITIITLMLRYAEVIVAEAGRMRVARISRGHDPRFLWQVGATARGIGSLFIRSYERGERVHLAMLSRGWSGQMPELEPARRTSWRSWSIGLTAPAAAAVVLGVSLWTA</sequence>
<feature type="transmembrane region" description="Helical" evidence="6">
    <location>
        <begin position="107"/>
        <end position="130"/>
    </location>
</feature>
<dbReference type="Proteomes" id="UP001327093">
    <property type="component" value="Unassembled WGS sequence"/>
</dbReference>
<evidence type="ECO:0000256" key="5">
    <source>
        <dbReference type="ARBA" id="ARBA00023136"/>
    </source>
</evidence>